<feature type="non-terminal residue" evidence="1">
    <location>
        <position position="1"/>
    </location>
</feature>
<comment type="caution">
    <text evidence="1">The sequence shown here is derived from an EMBL/GenBank/DDBJ whole genome shotgun (WGS) entry which is preliminary data.</text>
</comment>
<dbReference type="EMBL" id="JAHRHJ020000003">
    <property type="protein sequence ID" value="KAH9321771.1"/>
    <property type="molecule type" value="Genomic_DNA"/>
</dbReference>
<protein>
    <submittedName>
        <fullName evidence="1">Uncharacterized protein</fullName>
    </submittedName>
</protein>
<organism evidence="1 2">
    <name type="scientific">Taxus chinensis</name>
    <name type="common">Chinese yew</name>
    <name type="synonym">Taxus wallichiana var. chinensis</name>
    <dbReference type="NCBI Taxonomy" id="29808"/>
    <lineage>
        <taxon>Eukaryota</taxon>
        <taxon>Viridiplantae</taxon>
        <taxon>Streptophyta</taxon>
        <taxon>Embryophyta</taxon>
        <taxon>Tracheophyta</taxon>
        <taxon>Spermatophyta</taxon>
        <taxon>Pinopsida</taxon>
        <taxon>Pinidae</taxon>
        <taxon>Conifers II</taxon>
        <taxon>Cupressales</taxon>
        <taxon>Taxaceae</taxon>
        <taxon>Taxus</taxon>
    </lineage>
</organism>
<dbReference type="Proteomes" id="UP000824469">
    <property type="component" value="Unassembled WGS sequence"/>
</dbReference>
<dbReference type="AlphaFoldDB" id="A0AA38LFA9"/>
<gene>
    <name evidence="1" type="ORF">KI387_016410</name>
</gene>
<evidence type="ECO:0000313" key="1">
    <source>
        <dbReference type="EMBL" id="KAH9321771.1"/>
    </source>
</evidence>
<keyword evidence="2" id="KW-1185">Reference proteome</keyword>
<sequence length="95" mass="9887">ESCNCNPGCPSKSVIKEIPSALRGGQNTAHTAKGQASQEKFCGGVDSSKATASNPASFKEIVKKKSPCPSPSPAYIVDLDDDKPLLSLDNPELLA</sequence>
<evidence type="ECO:0000313" key="2">
    <source>
        <dbReference type="Proteomes" id="UP000824469"/>
    </source>
</evidence>
<accession>A0AA38LFA9</accession>
<reference evidence="1 2" key="1">
    <citation type="journal article" date="2021" name="Nat. Plants">
        <title>The Taxus genome provides insights into paclitaxel biosynthesis.</title>
        <authorList>
            <person name="Xiong X."/>
            <person name="Gou J."/>
            <person name="Liao Q."/>
            <person name="Li Y."/>
            <person name="Zhou Q."/>
            <person name="Bi G."/>
            <person name="Li C."/>
            <person name="Du R."/>
            <person name="Wang X."/>
            <person name="Sun T."/>
            <person name="Guo L."/>
            <person name="Liang H."/>
            <person name="Lu P."/>
            <person name="Wu Y."/>
            <person name="Zhang Z."/>
            <person name="Ro D.K."/>
            <person name="Shang Y."/>
            <person name="Huang S."/>
            <person name="Yan J."/>
        </authorList>
    </citation>
    <scope>NUCLEOTIDE SEQUENCE [LARGE SCALE GENOMIC DNA]</scope>
    <source>
        <strain evidence="1">Ta-2019</strain>
    </source>
</reference>
<name>A0AA38LFA9_TAXCH</name>
<proteinExistence type="predicted"/>